<dbReference type="RefSeq" id="WP_379539560.1">
    <property type="nucleotide sequence ID" value="NZ_JBHSDR010000006.1"/>
</dbReference>
<evidence type="ECO:0000256" key="6">
    <source>
        <dbReference type="ARBA" id="ARBA00023136"/>
    </source>
</evidence>
<dbReference type="CDD" id="cd07989">
    <property type="entry name" value="LPLAT_AGPAT-like"/>
    <property type="match status" value="1"/>
</dbReference>
<evidence type="ECO:0000259" key="8">
    <source>
        <dbReference type="SMART" id="SM00563"/>
    </source>
</evidence>
<evidence type="ECO:0000256" key="2">
    <source>
        <dbReference type="ARBA" id="ARBA00022679"/>
    </source>
</evidence>
<keyword evidence="4" id="KW-1133">Transmembrane helix</keyword>
<evidence type="ECO:0000256" key="4">
    <source>
        <dbReference type="ARBA" id="ARBA00022989"/>
    </source>
</evidence>
<evidence type="ECO:0000313" key="10">
    <source>
        <dbReference type="Proteomes" id="UP001595828"/>
    </source>
</evidence>
<keyword evidence="10" id="KW-1185">Reference proteome</keyword>
<keyword evidence="6" id="KW-0472">Membrane</keyword>
<comment type="caution">
    <text evidence="9">The sequence shown here is derived from an EMBL/GenBank/DDBJ whole genome shotgun (WGS) entry which is preliminary data.</text>
</comment>
<evidence type="ECO:0000256" key="7">
    <source>
        <dbReference type="ARBA" id="ARBA00023315"/>
    </source>
</evidence>
<dbReference type="SMART" id="SM00563">
    <property type="entry name" value="PlsC"/>
    <property type="match status" value="1"/>
</dbReference>
<dbReference type="SUPFAM" id="SSF69593">
    <property type="entry name" value="Glycerol-3-phosphate (1)-acyltransferase"/>
    <property type="match status" value="1"/>
</dbReference>
<keyword evidence="7 9" id="KW-0012">Acyltransferase</keyword>
<keyword evidence="3" id="KW-0812">Transmembrane</keyword>
<evidence type="ECO:0000256" key="5">
    <source>
        <dbReference type="ARBA" id="ARBA00023098"/>
    </source>
</evidence>
<dbReference type="Proteomes" id="UP001595828">
    <property type="component" value="Unassembled WGS sequence"/>
</dbReference>
<accession>A0ABV8RTV4</accession>
<dbReference type="Pfam" id="PF01553">
    <property type="entry name" value="Acyltransferase"/>
    <property type="match status" value="1"/>
</dbReference>
<gene>
    <name evidence="9" type="ORF">ACFO0A_13705</name>
</gene>
<name>A0ABV8RTV4_9SPHN</name>
<dbReference type="PANTHER" id="PTHR23063:SF52">
    <property type="entry name" value="LYSOPHOSPHATIDYLCHOLINE ACYLTRANSFERASE"/>
    <property type="match status" value="1"/>
</dbReference>
<feature type="domain" description="Phospholipid/glycerol acyltransferase" evidence="8">
    <location>
        <begin position="83"/>
        <end position="197"/>
    </location>
</feature>
<organism evidence="9 10">
    <name type="scientific">Novosphingobium tardum</name>
    <dbReference type="NCBI Taxonomy" id="1538021"/>
    <lineage>
        <taxon>Bacteria</taxon>
        <taxon>Pseudomonadati</taxon>
        <taxon>Pseudomonadota</taxon>
        <taxon>Alphaproteobacteria</taxon>
        <taxon>Sphingomonadales</taxon>
        <taxon>Sphingomonadaceae</taxon>
        <taxon>Novosphingobium</taxon>
    </lineage>
</organism>
<sequence>MPVSADPAAIAQPTVPRLPALSWARVVIRLSAMVGWLLMCVPTYYAARLLRLPIHVPRMFLAGIGRIAGARIATKGSPAPAPVALIANHVSWLDIPALARARGAAFIAHDGLSAHPVLRWLCEMNGTTFIARHDRAGVAGQVDQMRAALATHPVVTLFPEGTTSDGRGLLPFKSSLLSALDPAPAGTTIQPVLLNYGPGSAEVAWVGTEHGVHNFLKILGRAGRLPIVVHYLPPLEGSSLASRKAMTAAAQAALGAALAR</sequence>
<comment type="subcellular location">
    <subcellularLocation>
        <location evidence="1">Membrane</location>
    </subcellularLocation>
</comment>
<dbReference type="InterPro" id="IPR002123">
    <property type="entry name" value="Plipid/glycerol_acylTrfase"/>
</dbReference>
<keyword evidence="2" id="KW-0808">Transferase</keyword>
<evidence type="ECO:0000256" key="3">
    <source>
        <dbReference type="ARBA" id="ARBA00022692"/>
    </source>
</evidence>
<evidence type="ECO:0000256" key="1">
    <source>
        <dbReference type="ARBA" id="ARBA00004370"/>
    </source>
</evidence>
<reference evidence="10" key="1">
    <citation type="journal article" date="2019" name="Int. J. Syst. Evol. Microbiol.">
        <title>The Global Catalogue of Microorganisms (GCM) 10K type strain sequencing project: providing services to taxonomists for standard genome sequencing and annotation.</title>
        <authorList>
            <consortium name="The Broad Institute Genomics Platform"/>
            <consortium name="The Broad Institute Genome Sequencing Center for Infectious Disease"/>
            <person name="Wu L."/>
            <person name="Ma J."/>
        </authorList>
    </citation>
    <scope>NUCLEOTIDE SEQUENCE [LARGE SCALE GENOMIC DNA]</scope>
    <source>
        <strain evidence="10">CGMCC 1.12989</strain>
    </source>
</reference>
<dbReference type="PANTHER" id="PTHR23063">
    <property type="entry name" value="PHOSPHOLIPID ACYLTRANSFERASE"/>
    <property type="match status" value="1"/>
</dbReference>
<protein>
    <submittedName>
        <fullName evidence="9">Lysophospholipid acyltransferase family protein</fullName>
    </submittedName>
</protein>
<dbReference type="GO" id="GO:0016746">
    <property type="term" value="F:acyltransferase activity"/>
    <property type="evidence" value="ECO:0007669"/>
    <property type="project" value="UniProtKB-KW"/>
</dbReference>
<keyword evidence="5" id="KW-0443">Lipid metabolism</keyword>
<evidence type="ECO:0000313" key="9">
    <source>
        <dbReference type="EMBL" id="MFC4296110.1"/>
    </source>
</evidence>
<proteinExistence type="predicted"/>
<dbReference type="EMBL" id="JBHSDR010000006">
    <property type="protein sequence ID" value="MFC4296110.1"/>
    <property type="molecule type" value="Genomic_DNA"/>
</dbReference>